<sequence>MRPKERTLDRSDKEGKLDLLPDVTHQSNKKEAFNLELTTPRKLRGVLTKEQRDKLVKKGKTI</sequence>
<comment type="caution">
    <text evidence="2">The sequence shown here is derived from an EMBL/GenBank/DDBJ whole genome shotgun (WGS) entry which is preliminary data.</text>
</comment>
<protein>
    <submittedName>
        <fullName evidence="2">Uncharacterized protein</fullName>
    </submittedName>
</protein>
<evidence type="ECO:0000313" key="2">
    <source>
        <dbReference type="EMBL" id="KAF3535335.1"/>
    </source>
</evidence>
<dbReference type="EMBL" id="QGKX02001290">
    <property type="protein sequence ID" value="KAF3535335.1"/>
    <property type="molecule type" value="Genomic_DNA"/>
</dbReference>
<gene>
    <name evidence="2" type="ORF">F2Q69_00022320</name>
</gene>
<feature type="compositionally biased region" description="Basic and acidic residues" evidence="1">
    <location>
        <begin position="1"/>
        <end position="19"/>
    </location>
</feature>
<proteinExistence type="predicted"/>
<evidence type="ECO:0000313" key="3">
    <source>
        <dbReference type="Proteomes" id="UP000712600"/>
    </source>
</evidence>
<feature type="region of interest" description="Disordered" evidence="1">
    <location>
        <begin position="1"/>
        <end position="20"/>
    </location>
</feature>
<evidence type="ECO:0000256" key="1">
    <source>
        <dbReference type="SAM" id="MobiDB-lite"/>
    </source>
</evidence>
<reference evidence="2" key="1">
    <citation type="submission" date="2019-12" db="EMBL/GenBank/DDBJ databases">
        <title>Genome sequencing and annotation of Brassica cretica.</title>
        <authorList>
            <person name="Studholme D.J."/>
            <person name="Sarris P."/>
        </authorList>
    </citation>
    <scope>NUCLEOTIDE SEQUENCE</scope>
    <source>
        <strain evidence="2">PFS-109/04</strain>
        <tissue evidence="2">Leaf</tissue>
    </source>
</reference>
<organism evidence="2 3">
    <name type="scientific">Brassica cretica</name>
    <name type="common">Mustard</name>
    <dbReference type="NCBI Taxonomy" id="69181"/>
    <lineage>
        <taxon>Eukaryota</taxon>
        <taxon>Viridiplantae</taxon>
        <taxon>Streptophyta</taxon>
        <taxon>Embryophyta</taxon>
        <taxon>Tracheophyta</taxon>
        <taxon>Spermatophyta</taxon>
        <taxon>Magnoliopsida</taxon>
        <taxon>eudicotyledons</taxon>
        <taxon>Gunneridae</taxon>
        <taxon>Pentapetalae</taxon>
        <taxon>rosids</taxon>
        <taxon>malvids</taxon>
        <taxon>Brassicales</taxon>
        <taxon>Brassicaceae</taxon>
        <taxon>Brassiceae</taxon>
        <taxon>Brassica</taxon>
    </lineage>
</organism>
<accession>A0A8S9PUK0</accession>
<name>A0A8S9PUK0_BRACR</name>
<dbReference type="AlphaFoldDB" id="A0A8S9PUK0"/>
<dbReference type="Proteomes" id="UP000712600">
    <property type="component" value="Unassembled WGS sequence"/>
</dbReference>